<protein>
    <recommendedName>
        <fullName evidence="3">Lipid-A-disaccharide synthase</fullName>
    </recommendedName>
</protein>
<dbReference type="STRING" id="1798404.A3B92_01805"/>
<accession>A0A1G1ZHD8</accession>
<organism evidence="1 2">
    <name type="scientific">Candidatus Harrisonbacteria bacterium RIFCSPHIGHO2_02_FULL_42_16</name>
    <dbReference type="NCBI Taxonomy" id="1798404"/>
    <lineage>
        <taxon>Bacteria</taxon>
        <taxon>Candidatus Harrisoniibacteriota</taxon>
    </lineage>
</organism>
<evidence type="ECO:0000313" key="1">
    <source>
        <dbReference type="EMBL" id="OGY63566.1"/>
    </source>
</evidence>
<evidence type="ECO:0000313" key="2">
    <source>
        <dbReference type="Proteomes" id="UP000177960"/>
    </source>
</evidence>
<dbReference type="SUPFAM" id="SSF53756">
    <property type="entry name" value="UDP-Glycosyltransferase/glycogen phosphorylase"/>
    <property type="match status" value="1"/>
</dbReference>
<dbReference type="AlphaFoldDB" id="A0A1G1ZHD8"/>
<sequence>MPEKRVVLVGGMAAPSKAFGMVKLRLEAEGWQVDAFLGGGKPIPATLDEMLAAVERASVILVGMSVPAEQSKEELLVAQRAVELGKPLGLYADTFGACKRTHFSPLRDKANLVFVLNENEKHNAEGVFKNSKVVVSGNHEWEDASFPRFSREEMRAKLGIADDEKLLLLAGHKSVSITAFLLMSVVHAVNQPLLRNRKLKVILAPHPGDGVSPKVYAEPVLYTGVPVIIVTKEKTYTRKEVSGKEPELEERDGGLSSSDLLPAADLLVESASTFCQAAAIQRIPVVSVLSEVSKRRNVLVFGQWDWEPVLQGVAKEVYSDVNNLDRVIYDLLNPDVLYCIGLRQKRLYPGFKEKGEFAKRIVDAMNDILFMKK</sequence>
<dbReference type="Proteomes" id="UP000177960">
    <property type="component" value="Unassembled WGS sequence"/>
</dbReference>
<reference evidence="1 2" key="1">
    <citation type="journal article" date="2016" name="Nat. Commun.">
        <title>Thousands of microbial genomes shed light on interconnected biogeochemical processes in an aquifer system.</title>
        <authorList>
            <person name="Anantharaman K."/>
            <person name="Brown C.T."/>
            <person name="Hug L.A."/>
            <person name="Sharon I."/>
            <person name="Castelle C.J."/>
            <person name="Probst A.J."/>
            <person name="Thomas B.C."/>
            <person name="Singh A."/>
            <person name="Wilkins M.J."/>
            <person name="Karaoz U."/>
            <person name="Brodie E.L."/>
            <person name="Williams K.H."/>
            <person name="Hubbard S.S."/>
            <person name="Banfield J.F."/>
        </authorList>
    </citation>
    <scope>NUCLEOTIDE SEQUENCE [LARGE SCALE GENOMIC DNA]</scope>
</reference>
<proteinExistence type="predicted"/>
<gene>
    <name evidence="1" type="ORF">A3B92_01805</name>
</gene>
<comment type="caution">
    <text evidence="1">The sequence shown here is derived from an EMBL/GenBank/DDBJ whole genome shotgun (WGS) entry which is preliminary data.</text>
</comment>
<name>A0A1G1ZHD8_9BACT</name>
<dbReference type="EMBL" id="MHJG01000021">
    <property type="protein sequence ID" value="OGY63566.1"/>
    <property type="molecule type" value="Genomic_DNA"/>
</dbReference>
<evidence type="ECO:0008006" key="3">
    <source>
        <dbReference type="Google" id="ProtNLM"/>
    </source>
</evidence>